<dbReference type="OrthoDB" id="330810at2"/>
<protein>
    <recommendedName>
        <fullName evidence="3">DNA-binding protein</fullName>
    </recommendedName>
</protein>
<dbReference type="AlphaFoldDB" id="A0A810L6G5"/>
<gene>
    <name evidence="1" type="ORF">Asera_43300</name>
</gene>
<dbReference type="Proteomes" id="UP000680750">
    <property type="component" value="Chromosome"/>
</dbReference>
<dbReference type="EMBL" id="AP023354">
    <property type="protein sequence ID" value="BCJ30222.1"/>
    <property type="molecule type" value="Genomic_DNA"/>
</dbReference>
<keyword evidence="2" id="KW-1185">Reference proteome</keyword>
<dbReference type="KEGG" id="aser:Asera_43300"/>
<evidence type="ECO:0008006" key="3">
    <source>
        <dbReference type="Google" id="ProtNLM"/>
    </source>
</evidence>
<evidence type="ECO:0000313" key="1">
    <source>
        <dbReference type="EMBL" id="BCJ30222.1"/>
    </source>
</evidence>
<proteinExistence type="predicted"/>
<sequence>MSAGGEWEIYVVNEVREWLDARQHDVRLRVAAAIDLLAEHGPGLGRPAVDTLQASCLPNLKELRAGSIRVLFVFDPWRSIILLVAGDKAGQWTTWYRESIPLAEFRYDRYLYERRQEEGDVDE</sequence>
<name>A0A810L6G5_9ACTN</name>
<dbReference type="InterPro" id="IPR009241">
    <property type="entry name" value="HigB-like"/>
</dbReference>
<evidence type="ECO:0000313" key="2">
    <source>
        <dbReference type="Proteomes" id="UP000680750"/>
    </source>
</evidence>
<dbReference type="RefSeq" id="WP_030446141.1">
    <property type="nucleotide sequence ID" value="NZ_AP023354.1"/>
</dbReference>
<organism evidence="1 2">
    <name type="scientific">Actinocatenispora sera</name>
    <dbReference type="NCBI Taxonomy" id="390989"/>
    <lineage>
        <taxon>Bacteria</taxon>
        <taxon>Bacillati</taxon>
        <taxon>Actinomycetota</taxon>
        <taxon>Actinomycetes</taxon>
        <taxon>Micromonosporales</taxon>
        <taxon>Micromonosporaceae</taxon>
        <taxon>Actinocatenispora</taxon>
    </lineage>
</organism>
<reference evidence="1" key="1">
    <citation type="submission" date="2020-08" db="EMBL/GenBank/DDBJ databases">
        <title>Whole genome shotgun sequence of Actinocatenispora sera NBRC 101916.</title>
        <authorList>
            <person name="Komaki H."/>
            <person name="Tamura T."/>
        </authorList>
    </citation>
    <scope>NUCLEOTIDE SEQUENCE</scope>
    <source>
        <strain evidence="1">NBRC 101916</strain>
    </source>
</reference>
<dbReference type="Pfam" id="PF05973">
    <property type="entry name" value="Gp49"/>
    <property type="match status" value="1"/>
</dbReference>
<accession>A0A810L6G5</accession>